<evidence type="ECO:0000313" key="2">
    <source>
        <dbReference type="Proteomes" id="UP000324159"/>
    </source>
</evidence>
<keyword evidence="1" id="KW-0378">Hydrolase</keyword>
<keyword evidence="1" id="KW-0645">Protease</keyword>
<keyword evidence="2" id="KW-1185">Reference proteome</keyword>
<gene>
    <name evidence="1" type="ORF">EDC39_11148</name>
</gene>
<keyword evidence="1" id="KW-0121">Carboxypeptidase</keyword>
<protein>
    <submittedName>
        <fullName evidence="1">Carboxypeptidase family protein</fullName>
    </submittedName>
</protein>
<dbReference type="AlphaFoldDB" id="A0A5D3WG24"/>
<organism evidence="1 2">
    <name type="scientific">Geothermobacter ehrlichii</name>
    <dbReference type="NCBI Taxonomy" id="213224"/>
    <lineage>
        <taxon>Bacteria</taxon>
        <taxon>Pseudomonadati</taxon>
        <taxon>Thermodesulfobacteriota</taxon>
        <taxon>Desulfuromonadia</taxon>
        <taxon>Desulfuromonadales</taxon>
        <taxon>Geothermobacteraceae</taxon>
        <taxon>Geothermobacter</taxon>
    </lineage>
</organism>
<comment type="caution">
    <text evidence="1">The sequence shown here is derived from an EMBL/GenBank/DDBJ whole genome shotgun (WGS) entry which is preliminary data.</text>
</comment>
<dbReference type="EMBL" id="VNIB01000011">
    <property type="protein sequence ID" value="TYO97118.1"/>
    <property type="molecule type" value="Genomic_DNA"/>
</dbReference>
<evidence type="ECO:0000313" key="1">
    <source>
        <dbReference type="EMBL" id="TYO97118.1"/>
    </source>
</evidence>
<sequence length="338" mass="35951">MLMVGLLALPASAAVIEGRVVDGEEPAAGVRVAAHADLDPGSEPVNTAISDPDGLYRLELPPGRYALFGKSADGRRFAFSGRNPVRLASSDLWIGLQLVPVGEVRRRDYDDAYSAGLEGVVTFGGRPLAGAVVHLYLDTTEGLKGQGYRMSPPTGSDGRFYFDGLPDSDYYLVARWRSNGELVGPVRTGDRIGFFAGNPLHLAAGELVSVALPLVEKQASQGSRETFGEASETRVEGRVVDAQGRPVAGVHVFAYTSRVIGHQRPAALSPPTGDDGRFRLDLPAGGTFYVGARQRYGDSPAPGELFGMFDETADHGLTIAAGEVRRGMRIVVEPVSLE</sequence>
<proteinExistence type="predicted"/>
<accession>A0A5D3WG24</accession>
<dbReference type="Proteomes" id="UP000324159">
    <property type="component" value="Unassembled WGS sequence"/>
</dbReference>
<dbReference type="InterPro" id="IPR008969">
    <property type="entry name" value="CarboxyPept-like_regulatory"/>
</dbReference>
<dbReference type="SUPFAM" id="SSF49478">
    <property type="entry name" value="Cna protein B-type domain"/>
    <property type="match status" value="1"/>
</dbReference>
<name>A0A5D3WG24_9BACT</name>
<reference evidence="1 2" key="1">
    <citation type="submission" date="2019-07" db="EMBL/GenBank/DDBJ databases">
        <title>Genomic Encyclopedia of Type Strains, Phase IV (KMG-IV): sequencing the most valuable type-strain genomes for metagenomic binning, comparative biology and taxonomic classification.</title>
        <authorList>
            <person name="Goeker M."/>
        </authorList>
    </citation>
    <scope>NUCLEOTIDE SEQUENCE [LARGE SCALE GENOMIC DNA]</scope>
    <source>
        <strain evidence="1 2">SS015</strain>
    </source>
</reference>
<dbReference type="GO" id="GO:0004180">
    <property type="term" value="F:carboxypeptidase activity"/>
    <property type="evidence" value="ECO:0007669"/>
    <property type="project" value="UniProtKB-KW"/>
</dbReference>
<dbReference type="SUPFAM" id="SSF49464">
    <property type="entry name" value="Carboxypeptidase regulatory domain-like"/>
    <property type="match status" value="1"/>
</dbReference>